<dbReference type="EMBL" id="LFZW01000002">
    <property type="protein sequence ID" value="KMY42799.1"/>
    <property type="molecule type" value="Genomic_DNA"/>
</dbReference>
<organism evidence="1 2">
    <name type="scientific">Peribacillus loiseleuriae</name>
    <dbReference type="NCBI Taxonomy" id="1679170"/>
    <lineage>
        <taxon>Bacteria</taxon>
        <taxon>Bacillati</taxon>
        <taxon>Bacillota</taxon>
        <taxon>Bacilli</taxon>
        <taxon>Bacillales</taxon>
        <taxon>Bacillaceae</taxon>
        <taxon>Peribacillus</taxon>
    </lineage>
</organism>
<accession>A0A0K9G7T5</accession>
<dbReference type="AlphaFoldDB" id="A0A0K9G7T5"/>
<comment type="caution">
    <text evidence="1">The sequence shown here is derived from an EMBL/GenBank/DDBJ whole genome shotgun (WGS) entry which is preliminary data.</text>
</comment>
<evidence type="ECO:0000313" key="2">
    <source>
        <dbReference type="Proteomes" id="UP000037146"/>
    </source>
</evidence>
<gene>
    <name evidence="1" type="ORF">AC625_24440</name>
</gene>
<name>A0A0K9G7T5_9BACI</name>
<protein>
    <submittedName>
        <fullName evidence="1">Uncharacterized protein</fullName>
    </submittedName>
</protein>
<keyword evidence="2" id="KW-1185">Reference proteome</keyword>
<dbReference type="Proteomes" id="UP000037146">
    <property type="component" value="Unassembled WGS sequence"/>
</dbReference>
<sequence length="79" mass="8952">MVIKLRLLIKHEKFKATFMGSVSDDIKVVSLVVVNPTTSDIILSILTAQTYNFTYFRTLKKFPRRGLLLEPTPPVSLLS</sequence>
<evidence type="ECO:0000313" key="1">
    <source>
        <dbReference type="EMBL" id="KMY42799.1"/>
    </source>
</evidence>
<reference evidence="2" key="1">
    <citation type="submission" date="2015-07" db="EMBL/GenBank/DDBJ databases">
        <title>Genome sequencing project for genomic taxonomy and phylogenomics of Bacillus-like bacteria.</title>
        <authorList>
            <person name="Liu B."/>
            <person name="Wang J."/>
            <person name="Zhu Y."/>
            <person name="Liu G."/>
            <person name="Chen Q."/>
            <person name="Chen Z."/>
            <person name="Lan J."/>
            <person name="Che J."/>
            <person name="Ge C."/>
            <person name="Shi H."/>
            <person name="Pan Z."/>
            <person name="Liu X."/>
        </authorList>
    </citation>
    <scope>NUCLEOTIDE SEQUENCE [LARGE SCALE GENOMIC DNA]</scope>
    <source>
        <strain evidence="2">FJAT-27997</strain>
    </source>
</reference>
<dbReference type="PATRIC" id="fig|1679170.3.peg.5483"/>
<proteinExistence type="predicted"/>